<dbReference type="InterPro" id="IPR000182">
    <property type="entry name" value="GNAT_dom"/>
</dbReference>
<dbReference type="RefSeq" id="WP_110395455.1">
    <property type="nucleotide sequence ID" value="NZ_JBHUHB010000001.1"/>
</dbReference>
<comment type="caution">
    <text evidence="4">The sequence shown here is derived from an EMBL/GenBank/DDBJ whole genome shotgun (WGS) entry which is preliminary data.</text>
</comment>
<name>A0A2V3WCP4_9BACI</name>
<dbReference type="Pfam" id="PF00583">
    <property type="entry name" value="Acetyltransf_1"/>
    <property type="match status" value="1"/>
</dbReference>
<dbReference type="InterPro" id="IPR050832">
    <property type="entry name" value="Bact_Acetyltransf"/>
</dbReference>
<gene>
    <name evidence="4" type="ORF">DFR56_10768</name>
</gene>
<evidence type="ECO:0000313" key="5">
    <source>
        <dbReference type="Proteomes" id="UP000247978"/>
    </source>
</evidence>
<dbReference type="GO" id="GO:0016747">
    <property type="term" value="F:acyltransferase activity, transferring groups other than amino-acyl groups"/>
    <property type="evidence" value="ECO:0007669"/>
    <property type="project" value="InterPro"/>
</dbReference>
<dbReference type="OrthoDB" id="9792929at2"/>
<accession>A0A2V3WCP4</accession>
<reference evidence="4 5" key="1">
    <citation type="submission" date="2018-05" db="EMBL/GenBank/DDBJ databases">
        <title>Genomic Encyclopedia of Type Strains, Phase IV (KMG-IV): sequencing the most valuable type-strain genomes for metagenomic binning, comparative biology and taxonomic classification.</title>
        <authorList>
            <person name="Goeker M."/>
        </authorList>
    </citation>
    <scope>NUCLEOTIDE SEQUENCE [LARGE SCALE GENOMIC DNA]</scope>
    <source>
        <strain evidence="4 5">DSM 28556</strain>
    </source>
</reference>
<keyword evidence="2" id="KW-0012">Acyltransferase</keyword>
<keyword evidence="5" id="KW-1185">Reference proteome</keyword>
<dbReference type="PROSITE" id="PS51186">
    <property type="entry name" value="GNAT"/>
    <property type="match status" value="1"/>
</dbReference>
<dbReference type="AlphaFoldDB" id="A0A2V3WCP4"/>
<keyword evidence="1 4" id="KW-0808">Transferase</keyword>
<dbReference type="EMBL" id="QJJQ01000007">
    <property type="protein sequence ID" value="PXW86549.1"/>
    <property type="molecule type" value="Genomic_DNA"/>
</dbReference>
<dbReference type="PANTHER" id="PTHR43877:SF2">
    <property type="entry name" value="AMINOALKYLPHOSPHONATE N-ACETYLTRANSFERASE-RELATED"/>
    <property type="match status" value="1"/>
</dbReference>
<proteinExistence type="predicted"/>
<evidence type="ECO:0000259" key="3">
    <source>
        <dbReference type="PROSITE" id="PS51186"/>
    </source>
</evidence>
<dbReference type="CDD" id="cd04301">
    <property type="entry name" value="NAT_SF"/>
    <property type="match status" value="1"/>
</dbReference>
<sequence length="154" mass="17963">MKVHQATLEDLHALTELFELYRAFYKQEANFDGAQQFLKERLTNEDSVVFIAYDEGKALGFTQLYPAFSSLSMERIWILNDLYVKKEARNKGTAQKLIDQAVHLVEETDAKGILLETNQENTPAQKLYDKLGFKKEANQFYFLSLEHYEKNIEE</sequence>
<dbReference type="InterPro" id="IPR016181">
    <property type="entry name" value="Acyl_CoA_acyltransferase"/>
</dbReference>
<dbReference type="SUPFAM" id="SSF55729">
    <property type="entry name" value="Acyl-CoA N-acyltransferases (Nat)"/>
    <property type="match status" value="1"/>
</dbReference>
<dbReference type="PANTHER" id="PTHR43877">
    <property type="entry name" value="AMINOALKYLPHOSPHONATE N-ACETYLTRANSFERASE-RELATED-RELATED"/>
    <property type="match status" value="1"/>
</dbReference>
<organism evidence="4 5">
    <name type="scientific">Pseudogracilibacillus auburnensis</name>
    <dbReference type="NCBI Taxonomy" id="1494959"/>
    <lineage>
        <taxon>Bacteria</taxon>
        <taxon>Bacillati</taxon>
        <taxon>Bacillota</taxon>
        <taxon>Bacilli</taxon>
        <taxon>Bacillales</taxon>
        <taxon>Bacillaceae</taxon>
        <taxon>Pseudogracilibacillus</taxon>
    </lineage>
</organism>
<evidence type="ECO:0000313" key="4">
    <source>
        <dbReference type="EMBL" id="PXW86549.1"/>
    </source>
</evidence>
<evidence type="ECO:0000256" key="1">
    <source>
        <dbReference type="ARBA" id="ARBA00022679"/>
    </source>
</evidence>
<feature type="domain" description="N-acetyltransferase" evidence="3">
    <location>
        <begin position="1"/>
        <end position="153"/>
    </location>
</feature>
<dbReference type="Gene3D" id="3.40.630.30">
    <property type="match status" value="1"/>
</dbReference>
<protein>
    <submittedName>
        <fullName evidence="4">Acetyltransferase (GNAT) family protein</fullName>
    </submittedName>
</protein>
<evidence type="ECO:0000256" key="2">
    <source>
        <dbReference type="ARBA" id="ARBA00023315"/>
    </source>
</evidence>
<dbReference type="Proteomes" id="UP000247978">
    <property type="component" value="Unassembled WGS sequence"/>
</dbReference>